<feature type="compositionally biased region" description="Basic and acidic residues" evidence="1">
    <location>
        <begin position="154"/>
        <end position="172"/>
    </location>
</feature>
<dbReference type="Proteomes" id="UP000823388">
    <property type="component" value="Chromosome 7N"/>
</dbReference>
<keyword evidence="3" id="KW-1185">Reference proteome</keyword>
<gene>
    <name evidence="2" type="ORF">PVAP13_7NG043100</name>
</gene>
<accession>A0A8T0PSQ0</accession>
<feature type="region of interest" description="Disordered" evidence="1">
    <location>
        <begin position="1"/>
        <end position="30"/>
    </location>
</feature>
<feature type="region of interest" description="Disordered" evidence="1">
    <location>
        <begin position="153"/>
        <end position="173"/>
    </location>
</feature>
<dbReference type="EMBL" id="CM029050">
    <property type="protein sequence ID" value="KAG2564710.1"/>
    <property type="molecule type" value="Genomic_DNA"/>
</dbReference>
<dbReference type="AlphaFoldDB" id="A0A8T0PSQ0"/>
<protein>
    <submittedName>
        <fullName evidence="2">Uncharacterized protein</fullName>
    </submittedName>
</protein>
<evidence type="ECO:0000313" key="2">
    <source>
        <dbReference type="EMBL" id="KAG2564710.1"/>
    </source>
</evidence>
<name>A0A8T0PSQ0_PANVG</name>
<evidence type="ECO:0000256" key="1">
    <source>
        <dbReference type="SAM" id="MobiDB-lite"/>
    </source>
</evidence>
<organism evidence="2 3">
    <name type="scientific">Panicum virgatum</name>
    <name type="common">Blackwell switchgrass</name>
    <dbReference type="NCBI Taxonomy" id="38727"/>
    <lineage>
        <taxon>Eukaryota</taxon>
        <taxon>Viridiplantae</taxon>
        <taxon>Streptophyta</taxon>
        <taxon>Embryophyta</taxon>
        <taxon>Tracheophyta</taxon>
        <taxon>Spermatophyta</taxon>
        <taxon>Magnoliopsida</taxon>
        <taxon>Liliopsida</taxon>
        <taxon>Poales</taxon>
        <taxon>Poaceae</taxon>
        <taxon>PACMAD clade</taxon>
        <taxon>Panicoideae</taxon>
        <taxon>Panicodae</taxon>
        <taxon>Paniceae</taxon>
        <taxon>Panicinae</taxon>
        <taxon>Panicum</taxon>
        <taxon>Panicum sect. Hiantes</taxon>
    </lineage>
</organism>
<sequence length="200" mass="22398">MTDHYSKPPKKTPPTHNCLQQTEGKHESHSRLWVAHSEMDNTPNLSFSNSYRKQNTQTRAPYQPLAAGTPRATCSAAPAAAAPAPVTIIRATAAAAAYACRWRTRRSRPWSWKRPRHRRPRHAGHGGADPAGAGARATRRWWPGRRLAPLVDGARSRGRLERRSPSRLEHRPAGSRRPLKIVVKVDYSFLANNAGLVFYY</sequence>
<feature type="region of interest" description="Disordered" evidence="1">
    <location>
        <begin position="111"/>
        <end position="137"/>
    </location>
</feature>
<proteinExistence type="predicted"/>
<comment type="caution">
    <text evidence="2">The sequence shown here is derived from an EMBL/GenBank/DDBJ whole genome shotgun (WGS) entry which is preliminary data.</text>
</comment>
<reference evidence="2" key="1">
    <citation type="submission" date="2020-05" db="EMBL/GenBank/DDBJ databases">
        <title>WGS assembly of Panicum virgatum.</title>
        <authorList>
            <person name="Lovell J.T."/>
            <person name="Jenkins J."/>
            <person name="Shu S."/>
            <person name="Juenger T.E."/>
            <person name="Schmutz J."/>
        </authorList>
    </citation>
    <scope>NUCLEOTIDE SEQUENCE</scope>
    <source>
        <strain evidence="2">AP13</strain>
    </source>
</reference>
<evidence type="ECO:0000313" key="3">
    <source>
        <dbReference type="Proteomes" id="UP000823388"/>
    </source>
</evidence>
<feature type="compositionally biased region" description="Basic residues" evidence="1">
    <location>
        <begin position="111"/>
        <end position="124"/>
    </location>
</feature>